<accession>A0ABY0GJE6</accession>
<gene>
    <name evidence="1" type="ORF">AA0119_g2387</name>
</gene>
<reference evidence="2" key="1">
    <citation type="journal article" date="2019" name="bioRxiv">
        <title>Genomics, evolutionary history and diagnostics of the Alternaria alternata species group including apple and Asian pear pathotypes.</title>
        <authorList>
            <person name="Armitage A.D."/>
            <person name="Cockerton H.M."/>
            <person name="Sreenivasaprasad S."/>
            <person name="Woodhall J.W."/>
            <person name="Lane C.R."/>
            <person name="Harrison R.J."/>
            <person name="Clarkson J.P."/>
        </authorList>
    </citation>
    <scope>NUCLEOTIDE SEQUENCE [LARGE SCALE GENOMIC DNA]</scope>
    <source>
        <strain evidence="2">FERA 635</strain>
    </source>
</reference>
<evidence type="ECO:0000313" key="1">
    <source>
        <dbReference type="EMBL" id="RYO06555.1"/>
    </source>
</evidence>
<protein>
    <submittedName>
        <fullName evidence="1">Uncharacterized protein</fullName>
    </submittedName>
</protein>
<evidence type="ECO:0000313" key="2">
    <source>
        <dbReference type="Proteomes" id="UP000293195"/>
    </source>
</evidence>
<keyword evidence="2" id="KW-1185">Reference proteome</keyword>
<dbReference type="EMBL" id="PDXF01000006">
    <property type="protein sequence ID" value="RYO06555.1"/>
    <property type="molecule type" value="Genomic_DNA"/>
</dbReference>
<proteinExistence type="predicted"/>
<organism evidence="1 2">
    <name type="scientific">Alternaria tenuissima</name>
    <dbReference type="NCBI Taxonomy" id="119927"/>
    <lineage>
        <taxon>Eukaryota</taxon>
        <taxon>Fungi</taxon>
        <taxon>Dikarya</taxon>
        <taxon>Ascomycota</taxon>
        <taxon>Pezizomycotina</taxon>
        <taxon>Dothideomycetes</taxon>
        <taxon>Pleosporomycetidae</taxon>
        <taxon>Pleosporales</taxon>
        <taxon>Pleosporineae</taxon>
        <taxon>Pleosporaceae</taxon>
        <taxon>Alternaria</taxon>
        <taxon>Alternaria sect. Alternaria</taxon>
        <taxon>Alternaria alternata complex</taxon>
    </lineage>
</organism>
<sequence>MLHDAGASWTGQQWQPWNWMSFARFARLATQASGTGGCTKQAACPSSSYGQPD</sequence>
<name>A0ABY0GJE6_9PLEO</name>
<comment type="caution">
    <text evidence="1">The sequence shown here is derived from an EMBL/GenBank/DDBJ whole genome shotgun (WGS) entry which is preliminary data.</text>
</comment>
<dbReference type="Proteomes" id="UP000293195">
    <property type="component" value="Unassembled WGS sequence"/>
</dbReference>